<evidence type="ECO:0000313" key="3">
    <source>
        <dbReference type="Proteomes" id="UP001596439"/>
    </source>
</evidence>
<evidence type="ECO:0000256" key="1">
    <source>
        <dbReference type="ARBA" id="ARBA00005437"/>
    </source>
</evidence>
<dbReference type="RefSeq" id="WP_214790009.1">
    <property type="nucleotide sequence ID" value="NZ_JANIEL010000080.1"/>
</dbReference>
<dbReference type="InterPro" id="IPR007612">
    <property type="entry name" value="LOR"/>
</dbReference>
<dbReference type="Gene3D" id="2.40.160.200">
    <property type="entry name" value="LURP1-related"/>
    <property type="match status" value="1"/>
</dbReference>
<organism evidence="2 3">
    <name type="scientific">Exiguobacterium aestuarii</name>
    <dbReference type="NCBI Taxonomy" id="273527"/>
    <lineage>
        <taxon>Bacteria</taxon>
        <taxon>Bacillati</taxon>
        <taxon>Bacillota</taxon>
        <taxon>Bacilli</taxon>
        <taxon>Bacillales</taxon>
        <taxon>Bacillales Family XII. Incertae Sedis</taxon>
        <taxon>Exiguobacterium</taxon>
    </lineage>
</organism>
<dbReference type="InterPro" id="IPR025659">
    <property type="entry name" value="Tubby-like_C"/>
</dbReference>
<protein>
    <submittedName>
        <fullName evidence="2">LURP-one-related/scramblase family protein</fullName>
    </submittedName>
</protein>
<accession>A0ABW2PSH4</accession>
<proteinExistence type="inferred from homology"/>
<reference evidence="3" key="1">
    <citation type="journal article" date="2019" name="Int. J. Syst. Evol. Microbiol.">
        <title>The Global Catalogue of Microorganisms (GCM) 10K type strain sequencing project: providing services to taxonomists for standard genome sequencing and annotation.</title>
        <authorList>
            <consortium name="The Broad Institute Genomics Platform"/>
            <consortium name="The Broad Institute Genome Sequencing Center for Infectious Disease"/>
            <person name="Wu L."/>
            <person name="Ma J."/>
        </authorList>
    </citation>
    <scope>NUCLEOTIDE SEQUENCE [LARGE SCALE GENOMIC DNA]</scope>
    <source>
        <strain evidence="3">CCUG 55590</strain>
    </source>
</reference>
<dbReference type="InterPro" id="IPR038595">
    <property type="entry name" value="LOR_sf"/>
</dbReference>
<keyword evidence="3" id="KW-1185">Reference proteome</keyword>
<dbReference type="SUPFAM" id="SSF54518">
    <property type="entry name" value="Tubby C-terminal domain-like"/>
    <property type="match status" value="1"/>
</dbReference>
<comment type="similarity">
    <text evidence="1">Belongs to the LOR family.</text>
</comment>
<dbReference type="EMBL" id="JBHTCE010000002">
    <property type="protein sequence ID" value="MFC7390645.1"/>
    <property type="molecule type" value="Genomic_DNA"/>
</dbReference>
<dbReference type="Pfam" id="PF04525">
    <property type="entry name" value="LOR"/>
    <property type="match status" value="1"/>
</dbReference>
<gene>
    <name evidence="2" type="ORF">ACFQO8_10880</name>
</gene>
<sequence>MHTLYMKQKVLSLRGRFTIKDADGHDKYFIEGSFMKFPKSFEIKDTNDQTVTTITKKTFSFLPKFFVEVDGTDMMTISKEFSFFKPKYSIDAAGIDVQGDWWDMDFDVTKNGQSIGSVQKKWFSWGDSYEIRVEEPEMEHLLISIVVAIDCAKADQAAASSAAT</sequence>
<evidence type="ECO:0000313" key="2">
    <source>
        <dbReference type="EMBL" id="MFC7390645.1"/>
    </source>
</evidence>
<name>A0ABW2PSH4_9BACL</name>
<dbReference type="Proteomes" id="UP001596439">
    <property type="component" value="Unassembled WGS sequence"/>
</dbReference>
<comment type="caution">
    <text evidence="2">The sequence shown here is derived from an EMBL/GenBank/DDBJ whole genome shotgun (WGS) entry which is preliminary data.</text>
</comment>